<feature type="compositionally biased region" description="Basic and acidic residues" evidence="1">
    <location>
        <begin position="11"/>
        <end position="22"/>
    </location>
</feature>
<gene>
    <name evidence="2" type="ORF">INQ41_04145</name>
</gene>
<dbReference type="EMBL" id="CP063656">
    <property type="protein sequence ID" value="QOW20231.1"/>
    <property type="molecule type" value="Genomic_DNA"/>
</dbReference>
<organism evidence="2 3">
    <name type="scientific">Novilysobacter ciconiae</name>
    <dbReference type="NCBI Taxonomy" id="2781022"/>
    <lineage>
        <taxon>Bacteria</taxon>
        <taxon>Pseudomonadati</taxon>
        <taxon>Pseudomonadota</taxon>
        <taxon>Gammaproteobacteria</taxon>
        <taxon>Lysobacterales</taxon>
        <taxon>Lysobacteraceae</taxon>
        <taxon>Novilysobacter</taxon>
    </lineage>
</organism>
<proteinExistence type="predicted"/>
<evidence type="ECO:0000313" key="2">
    <source>
        <dbReference type="EMBL" id="QOW20231.1"/>
    </source>
</evidence>
<accession>A0A7S6UH69</accession>
<evidence type="ECO:0000256" key="1">
    <source>
        <dbReference type="SAM" id="MobiDB-lite"/>
    </source>
</evidence>
<dbReference type="KEGG" id="lcic:INQ41_04145"/>
<protein>
    <submittedName>
        <fullName evidence="2">Uncharacterized protein</fullName>
    </submittedName>
</protein>
<dbReference type="AlphaFoldDB" id="A0A7S6UH69"/>
<reference evidence="2 3" key="1">
    <citation type="submission" date="2020-10" db="EMBL/GenBank/DDBJ databases">
        <title>complete genome sequencing of Lysobacter sp. H21R20.</title>
        <authorList>
            <person name="Bae J.-W."/>
            <person name="Lee S.-Y."/>
        </authorList>
    </citation>
    <scope>NUCLEOTIDE SEQUENCE [LARGE SCALE GENOMIC DNA]</scope>
    <source>
        <strain evidence="2 3">H21R20</strain>
    </source>
</reference>
<feature type="region of interest" description="Disordered" evidence="1">
    <location>
        <begin position="1"/>
        <end position="22"/>
    </location>
</feature>
<evidence type="ECO:0000313" key="3">
    <source>
        <dbReference type="Proteomes" id="UP000594059"/>
    </source>
</evidence>
<sequence>MLRALQVSSGVDRDDRNHTRRAEMHGSMKNVLRKLGILLCFGLLSACAESGAPSAEGSASDRAPAAAKSADGLSFTISGPAFAEPATFEVPADSRELRTYLSDSMFSLTVSPNERLRSTDGKHVLTGAILGTQPAGVGESTEASGVTEATFNFDTDAGTERQQGPSMAFSSNGEKQPMRIVMETFEDGKRAAGHFSGKLQRLNIDHTQEIYDVDGKFDVVN</sequence>
<name>A0A7S6UH69_9GAMM</name>
<dbReference type="RefSeq" id="WP_193986472.1">
    <property type="nucleotide sequence ID" value="NZ_CP063656.1"/>
</dbReference>
<dbReference type="Proteomes" id="UP000594059">
    <property type="component" value="Chromosome"/>
</dbReference>
<keyword evidence="3" id="KW-1185">Reference proteome</keyword>